<dbReference type="KEGG" id="nmy:CJ229_004950"/>
<feature type="transmembrane region" description="Helical" evidence="8">
    <location>
        <begin position="346"/>
        <end position="364"/>
    </location>
</feature>
<feature type="transmembrane region" description="Helical" evidence="8">
    <location>
        <begin position="12"/>
        <end position="31"/>
    </location>
</feature>
<evidence type="ECO:0000256" key="2">
    <source>
        <dbReference type="ARBA" id="ARBA00005658"/>
    </source>
</evidence>
<feature type="transmembrane region" description="Helical" evidence="8">
    <location>
        <begin position="317"/>
        <end position="334"/>
    </location>
</feature>
<evidence type="ECO:0000256" key="6">
    <source>
        <dbReference type="ARBA" id="ARBA00022989"/>
    </source>
</evidence>
<dbReference type="InterPro" id="IPR018093">
    <property type="entry name" value="BCCT_CS"/>
</dbReference>
<dbReference type="InterPro" id="IPR000060">
    <property type="entry name" value="BCCT_transptr"/>
</dbReference>
<gene>
    <name evidence="9" type="ORF">CJ229_004950</name>
</gene>
<feature type="transmembrane region" description="Helical" evidence="8">
    <location>
        <begin position="141"/>
        <end position="161"/>
    </location>
</feature>
<feature type="transmembrane region" description="Helical" evidence="8">
    <location>
        <begin position="469"/>
        <end position="489"/>
    </location>
</feature>
<evidence type="ECO:0000256" key="8">
    <source>
        <dbReference type="SAM" id="Phobius"/>
    </source>
</evidence>
<evidence type="ECO:0000256" key="5">
    <source>
        <dbReference type="ARBA" id="ARBA00022692"/>
    </source>
</evidence>
<dbReference type="PANTHER" id="PTHR30047:SF7">
    <property type="entry name" value="HIGH-AFFINITY CHOLINE TRANSPORT PROTEIN"/>
    <property type="match status" value="1"/>
</dbReference>
<evidence type="ECO:0000256" key="1">
    <source>
        <dbReference type="ARBA" id="ARBA00004651"/>
    </source>
</evidence>
<keyword evidence="6 8" id="KW-1133">Transmembrane helix</keyword>
<evidence type="ECO:0000313" key="10">
    <source>
        <dbReference type="Proteomes" id="UP000243626"/>
    </source>
</evidence>
<feature type="transmembrane region" description="Helical" evidence="8">
    <location>
        <begin position="260"/>
        <end position="283"/>
    </location>
</feature>
<evidence type="ECO:0000256" key="3">
    <source>
        <dbReference type="ARBA" id="ARBA00022448"/>
    </source>
</evidence>
<keyword evidence="3" id="KW-0813">Transport</keyword>
<keyword evidence="7 8" id="KW-0472">Membrane</keyword>
<dbReference type="Pfam" id="PF02028">
    <property type="entry name" value="BCCT"/>
    <property type="match status" value="1"/>
</dbReference>
<accession>A0AAF1BTI6</accession>
<comment type="subcellular location">
    <subcellularLocation>
        <location evidence="1">Cell membrane</location>
        <topology evidence="1">Multi-pass membrane protein</topology>
    </subcellularLocation>
</comment>
<evidence type="ECO:0000256" key="4">
    <source>
        <dbReference type="ARBA" id="ARBA00022475"/>
    </source>
</evidence>
<comment type="similarity">
    <text evidence="2">Belongs to the BCCT transporter (TC 2.A.15) family.</text>
</comment>
<name>A0AAF1BTI6_9STAP</name>
<feature type="transmembrane region" description="Helical" evidence="8">
    <location>
        <begin position="437"/>
        <end position="457"/>
    </location>
</feature>
<feature type="transmembrane region" description="Helical" evidence="8">
    <location>
        <begin position="181"/>
        <end position="206"/>
    </location>
</feature>
<evidence type="ECO:0000256" key="7">
    <source>
        <dbReference type="ARBA" id="ARBA00023136"/>
    </source>
</evidence>
<sequence>MLTDNEGKRLTNVFKVSVVVVLLLVLIGVFFPEEFGNIAGKIANAISVNLGWYYMIIMTGFIFFCIFLSLSPIGKLKLGKPDEKPEFRTISWLAMLFSAGMGIGLVFYGASEPISHMVNPSTGEGGKDQALEAMRATIMHWGIHAWAAYGVVALALAYAAFRKEENGLISKTLRPIFGDKVDGWLGTIIDVLAVFATVVGVAVSLGVGTLQINGGLTYLFGIPNGFSIQLIIIIVVTILFLLSAYTGLSKGIQLLSNTNMVLAGILFLIVLIVGPTLAIFTMMTTSTGVYLQEFMYQTLDSGFNNPQKSQWLQDWTIYYWGWWLSWTPFVGVFIARVSRGRTIREFVLAVMLVPTLIAIVWFSVFGTTGMNIALQFPGIAELAPEEQLFAIFDKLPLGTLLSVIAIFLVAVFFITSADSATFVLGMQTSNGSLQPSTIMKVIWGISLSAIAVVLLLAGGEEALSAIQSAAIIVALPFSVVIILMVIAFFKDANNERKYLGLTIRPDEKQMKEYLSRTPQEHSQDILDYIDETSDQKGI</sequence>
<dbReference type="Proteomes" id="UP000243626">
    <property type="component" value="Chromosome"/>
</dbReference>
<organism evidence="9 10">
    <name type="scientific">Nosocomiicoccus massiliensis</name>
    <dbReference type="NCBI Taxonomy" id="1232430"/>
    <lineage>
        <taxon>Bacteria</taxon>
        <taxon>Bacillati</taxon>
        <taxon>Bacillota</taxon>
        <taxon>Bacilli</taxon>
        <taxon>Bacillales</taxon>
        <taxon>Staphylococcaceae</taxon>
        <taxon>Nosocomiicoccus</taxon>
    </lineage>
</organism>
<protein>
    <submittedName>
        <fullName evidence="9">BCCT family transporter</fullName>
    </submittedName>
</protein>
<dbReference type="PROSITE" id="PS01303">
    <property type="entry name" value="BCCT"/>
    <property type="match status" value="1"/>
</dbReference>
<keyword evidence="5 8" id="KW-0812">Transmembrane</keyword>
<evidence type="ECO:0000313" key="9">
    <source>
        <dbReference type="EMBL" id="WOS96997.1"/>
    </source>
</evidence>
<dbReference type="GO" id="GO:0005886">
    <property type="term" value="C:plasma membrane"/>
    <property type="evidence" value="ECO:0007669"/>
    <property type="project" value="UniProtKB-SubCell"/>
</dbReference>
<feature type="transmembrane region" description="Helical" evidence="8">
    <location>
        <begin position="226"/>
        <end position="248"/>
    </location>
</feature>
<dbReference type="PANTHER" id="PTHR30047">
    <property type="entry name" value="HIGH-AFFINITY CHOLINE TRANSPORT PROTEIN-RELATED"/>
    <property type="match status" value="1"/>
</dbReference>
<proteinExistence type="inferred from homology"/>
<feature type="transmembrane region" description="Helical" evidence="8">
    <location>
        <begin position="400"/>
        <end position="425"/>
    </location>
</feature>
<feature type="transmembrane region" description="Helical" evidence="8">
    <location>
        <begin position="90"/>
        <end position="110"/>
    </location>
</feature>
<keyword evidence="4" id="KW-1003">Cell membrane</keyword>
<reference evidence="10" key="1">
    <citation type="submission" date="2017-09" db="EMBL/GenBank/DDBJ databases">
        <title>Bacterial strain isolated from the female urinary microbiota.</title>
        <authorList>
            <person name="Thomas-White K."/>
            <person name="Kumar N."/>
            <person name="Forster S."/>
            <person name="Putonti C."/>
            <person name="Lawley T."/>
            <person name="Wolfe A.J."/>
        </authorList>
    </citation>
    <scope>NUCLEOTIDE SEQUENCE [LARGE SCALE GENOMIC DNA]</scope>
    <source>
        <strain evidence="10">UMB0959</strain>
    </source>
</reference>
<dbReference type="GO" id="GO:0022857">
    <property type="term" value="F:transmembrane transporter activity"/>
    <property type="evidence" value="ECO:0007669"/>
    <property type="project" value="InterPro"/>
</dbReference>
<dbReference type="AlphaFoldDB" id="A0AAF1BTI6"/>
<feature type="transmembrane region" description="Helical" evidence="8">
    <location>
        <begin position="51"/>
        <end position="70"/>
    </location>
</feature>
<dbReference type="NCBIfam" id="TIGR00842">
    <property type="entry name" value="bcct"/>
    <property type="match status" value="1"/>
</dbReference>
<dbReference type="EMBL" id="CP136964">
    <property type="protein sequence ID" value="WOS96997.1"/>
    <property type="molecule type" value="Genomic_DNA"/>
</dbReference>
<keyword evidence="10" id="KW-1185">Reference proteome</keyword>